<dbReference type="AlphaFoldDB" id="A0A3L6QZN7"/>
<dbReference type="Proteomes" id="UP000275267">
    <property type="component" value="Unassembled WGS sequence"/>
</dbReference>
<organism evidence="1 2">
    <name type="scientific">Panicum miliaceum</name>
    <name type="common">Proso millet</name>
    <name type="synonym">Broomcorn millet</name>
    <dbReference type="NCBI Taxonomy" id="4540"/>
    <lineage>
        <taxon>Eukaryota</taxon>
        <taxon>Viridiplantae</taxon>
        <taxon>Streptophyta</taxon>
        <taxon>Embryophyta</taxon>
        <taxon>Tracheophyta</taxon>
        <taxon>Spermatophyta</taxon>
        <taxon>Magnoliopsida</taxon>
        <taxon>Liliopsida</taxon>
        <taxon>Poales</taxon>
        <taxon>Poaceae</taxon>
        <taxon>PACMAD clade</taxon>
        <taxon>Panicoideae</taxon>
        <taxon>Panicodae</taxon>
        <taxon>Paniceae</taxon>
        <taxon>Panicinae</taxon>
        <taxon>Panicum</taxon>
        <taxon>Panicum sect. Panicum</taxon>
    </lineage>
</organism>
<sequence length="61" mass="7002">MDDLLLHSVDAELAAMPNDPIDDANLIRNVQVTTEWNTFREQLANDMFAEYLVRHGELVTE</sequence>
<proteinExistence type="predicted"/>
<reference evidence="2" key="1">
    <citation type="journal article" date="2019" name="Nat. Commun.">
        <title>The genome of broomcorn millet.</title>
        <authorList>
            <person name="Zou C."/>
            <person name="Miki D."/>
            <person name="Li D."/>
            <person name="Tang Q."/>
            <person name="Xiao L."/>
            <person name="Rajput S."/>
            <person name="Deng P."/>
            <person name="Jia W."/>
            <person name="Huang R."/>
            <person name="Zhang M."/>
            <person name="Sun Y."/>
            <person name="Hu J."/>
            <person name="Fu X."/>
            <person name="Schnable P.S."/>
            <person name="Li F."/>
            <person name="Zhang H."/>
            <person name="Feng B."/>
            <person name="Zhu X."/>
            <person name="Liu R."/>
            <person name="Schnable J.C."/>
            <person name="Zhu J.-K."/>
            <person name="Zhang H."/>
        </authorList>
    </citation>
    <scope>NUCLEOTIDE SEQUENCE [LARGE SCALE GENOMIC DNA]</scope>
</reference>
<gene>
    <name evidence="1" type="ORF">C2845_PM08G22290</name>
</gene>
<accession>A0A3L6QZN7</accession>
<dbReference type="EMBL" id="PQIB02000010">
    <property type="protein sequence ID" value="RLM92682.1"/>
    <property type="molecule type" value="Genomic_DNA"/>
</dbReference>
<comment type="caution">
    <text evidence="1">The sequence shown here is derived from an EMBL/GenBank/DDBJ whole genome shotgun (WGS) entry which is preliminary data.</text>
</comment>
<evidence type="ECO:0000313" key="1">
    <source>
        <dbReference type="EMBL" id="RLM92682.1"/>
    </source>
</evidence>
<keyword evidence="2" id="KW-1185">Reference proteome</keyword>
<name>A0A3L6QZN7_PANMI</name>
<protein>
    <submittedName>
        <fullName evidence="1">Uncharacterized protein</fullName>
    </submittedName>
</protein>
<evidence type="ECO:0000313" key="2">
    <source>
        <dbReference type="Proteomes" id="UP000275267"/>
    </source>
</evidence>